<sequence length="92" mass="11384">MYKVIYMKADYEPWWQFEGWQDYVVSESIFTDEREAQGYLAKKIQEFSTEFCYNRKNKERFWAFWSEGDEDFCEQCADSVQIYHGLIWQEEQ</sequence>
<protein>
    <submittedName>
        <fullName evidence="1">DUF1033 domain-containing protein</fullName>
    </submittedName>
</protein>
<accession>A0A2U3AHZ5</accession>
<gene>
    <name evidence="1" type="ORF">DEX24_15065</name>
</gene>
<dbReference type="OrthoDB" id="2389779at2"/>
<organism evidence="1 2">
    <name type="scientific">Kurthia sibirica</name>
    <dbReference type="NCBI Taxonomy" id="202750"/>
    <lineage>
        <taxon>Bacteria</taxon>
        <taxon>Bacillati</taxon>
        <taxon>Bacillota</taxon>
        <taxon>Bacilli</taxon>
        <taxon>Bacillales</taxon>
        <taxon>Caryophanaceae</taxon>
        <taxon>Kurthia</taxon>
    </lineage>
</organism>
<comment type="caution">
    <text evidence="1">The sequence shown here is derived from an EMBL/GenBank/DDBJ whole genome shotgun (WGS) entry which is preliminary data.</text>
</comment>
<reference evidence="1 2" key="1">
    <citation type="submission" date="2018-05" db="EMBL/GenBank/DDBJ databases">
        <title>Kurthia sibirica genome sequence.</title>
        <authorList>
            <person name="Maclea K.S."/>
            <person name="Goen A.E."/>
        </authorList>
    </citation>
    <scope>NUCLEOTIDE SEQUENCE [LARGE SCALE GENOMIC DNA]</scope>
    <source>
        <strain evidence="1 2">ATCC 49154</strain>
    </source>
</reference>
<evidence type="ECO:0000313" key="2">
    <source>
        <dbReference type="Proteomes" id="UP000245938"/>
    </source>
</evidence>
<dbReference type="EMBL" id="QFVR01000028">
    <property type="protein sequence ID" value="PWI24140.1"/>
    <property type="molecule type" value="Genomic_DNA"/>
</dbReference>
<name>A0A2U3AHZ5_9BACL</name>
<dbReference type="InterPro" id="IPR010434">
    <property type="entry name" value="DUF1033"/>
</dbReference>
<proteinExistence type="predicted"/>
<keyword evidence="2" id="KW-1185">Reference proteome</keyword>
<dbReference type="AlphaFoldDB" id="A0A2U3AHZ5"/>
<dbReference type="Pfam" id="PF06279">
    <property type="entry name" value="DUF1033"/>
    <property type="match status" value="1"/>
</dbReference>
<dbReference type="RefSeq" id="WP_109307265.1">
    <property type="nucleotide sequence ID" value="NZ_BJUF01000058.1"/>
</dbReference>
<evidence type="ECO:0000313" key="1">
    <source>
        <dbReference type="EMBL" id="PWI24140.1"/>
    </source>
</evidence>
<dbReference type="Proteomes" id="UP000245938">
    <property type="component" value="Unassembled WGS sequence"/>
</dbReference>